<organism evidence="1 2">
    <name type="scientific">Flexivirga aerilata</name>
    <dbReference type="NCBI Taxonomy" id="1656889"/>
    <lineage>
        <taxon>Bacteria</taxon>
        <taxon>Bacillati</taxon>
        <taxon>Actinomycetota</taxon>
        <taxon>Actinomycetes</taxon>
        <taxon>Micrococcales</taxon>
        <taxon>Dermacoccaceae</taxon>
        <taxon>Flexivirga</taxon>
    </lineage>
</organism>
<sequence>MTAQTELQDPSAGRSECWCCGVVEDPDRFVHLGNHPEVTVCTRCAHSLHTWAWELEDQAKTGPAVRARDAFRRLRAHGMEHGWHHNRVIGKPLRWLGKHLP</sequence>
<keyword evidence="2" id="KW-1185">Reference proteome</keyword>
<reference evidence="1 2" key="1">
    <citation type="submission" date="2020-05" db="EMBL/GenBank/DDBJ databases">
        <title>Flexivirga sp. ID2601S isolated from air conditioner.</title>
        <authorList>
            <person name="Kim D.H."/>
        </authorList>
    </citation>
    <scope>NUCLEOTIDE SEQUENCE [LARGE SCALE GENOMIC DNA]</scope>
    <source>
        <strain evidence="1 2">ID2601S</strain>
    </source>
</reference>
<comment type="caution">
    <text evidence="1">The sequence shown here is derived from an EMBL/GenBank/DDBJ whole genome shotgun (WGS) entry which is preliminary data.</text>
</comment>
<accession>A0A849AJE5</accession>
<gene>
    <name evidence="1" type="ORF">HJ588_11835</name>
</gene>
<dbReference type="AlphaFoldDB" id="A0A849AJE5"/>
<evidence type="ECO:0000313" key="2">
    <source>
        <dbReference type="Proteomes" id="UP000557772"/>
    </source>
</evidence>
<dbReference type="RefSeq" id="WP_171155182.1">
    <property type="nucleotide sequence ID" value="NZ_JABENB010000001.1"/>
</dbReference>
<dbReference type="EMBL" id="JABENB010000001">
    <property type="protein sequence ID" value="NNG39957.1"/>
    <property type="molecule type" value="Genomic_DNA"/>
</dbReference>
<evidence type="ECO:0000313" key="1">
    <source>
        <dbReference type="EMBL" id="NNG39957.1"/>
    </source>
</evidence>
<dbReference type="Proteomes" id="UP000557772">
    <property type="component" value="Unassembled WGS sequence"/>
</dbReference>
<proteinExistence type="predicted"/>
<name>A0A849AJE5_9MICO</name>
<protein>
    <submittedName>
        <fullName evidence="1">Uncharacterized protein</fullName>
    </submittedName>
</protein>